<name>A0A1X2LGB4_9MYCO</name>
<dbReference type="OrthoDB" id="2472181at2"/>
<dbReference type="PANTHER" id="PTHR45527">
    <property type="entry name" value="NONRIBOSOMAL PEPTIDE SYNTHETASE"/>
    <property type="match status" value="1"/>
</dbReference>
<dbReference type="GO" id="GO:0043041">
    <property type="term" value="P:amino acid activation for nonribosomal peptide biosynthetic process"/>
    <property type="evidence" value="ECO:0007669"/>
    <property type="project" value="TreeGrafter"/>
</dbReference>
<dbReference type="SUPFAM" id="SSF56801">
    <property type="entry name" value="Acetyl-CoA synthetase-like"/>
    <property type="match status" value="1"/>
</dbReference>
<evidence type="ECO:0000259" key="1">
    <source>
        <dbReference type="Pfam" id="PF00501"/>
    </source>
</evidence>
<dbReference type="GO" id="GO:0031177">
    <property type="term" value="F:phosphopantetheine binding"/>
    <property type="evidence" value="ECO:0007669"/>
    <property type="project" value="TreeGrafter"/>
</dbReference>
<proteinExistence type="predicted"/>
<dbReference type="EMBL" id="NCXP01000113">
    <property type="protein sequence ID" value="OSC33019.1"/>
    <property type="molecule type" value="Genomic_DNA"/>
</dbReference>
<keyword evidence="4" id="KW-1185">Reference proteome</keyword>
<protein>
    <submittedName>
        <fullName evidence="3">Uncharacterized protein</fullName>
    </submittedName>
</protein>
<feature type="domain" description="Condensation" evidence="2">
    <location>
        <begin position="1"/>
        <end position="131"/>
    </location>
</feature>
<evidence type="ECO:0000313" key="3">
    <source>
        <dbReference type="EMBL" id="OSC33019.1"/>
    </source>
</evidence>
<dbReference type="InterPro" id="IPR023213">
    <property type="entry name" value="CAT-like_dom_sf"/>
</dbReference>
<sequence length="198" mass="20930">PFEVLVERLNPTRSMTHHPLVQVMLGWQNFPGHTSGPAAELTLGDLQVTPLSLDTQSARMDLVFTLAERWGEAGEPAGIGGRVEFRTDVFDAGGIEALIGRLERVLVAVTADPTTALSSVDLLEEAEHARLDGWGNRAVLTAAGLAVGVSIPGLFAGQVERTPGAVALVCEGRSMTYRELDEASNRLAHLLVGDGAGP</sequence>
<evidence type="ECO:0000313" key="4">
    <source>
        <dbReference type="Proteomes" id="UP000193247"/>
    </source>
</evidence>
<dbReference type="InterPro" id="IPR001242">
    <property type="entry name" value="Condensation_dom"/>
</dbReference>
<accession>A0A1X2LGB4</accession>
<dbReference type="Gene3D" id="3.30.559.10">
    <property type="entry name" value="Chloramphenicol acetyltransferase-like domain"/>
    <property type="match status" value="1"/>
</dbReference>
<dbReference type="InterPro" id="IPR042099">
    <property type="entry name" value="ANL_N_sf"/>
</dbReference>
<dbReference type="Pfam" id="PF00668">
    <property type="entry name" value="Condensation"/>
    <property type="match status" value="1"/>
</dbReference>
<dbReference type="SUPFAM" id="SSF52777">
    <property type="entry name" value="CoA-dependent acyltransferases"/>
    <property type="match status" value="1"/>
</dbReference>
<dbReference type="Proteomes" id="UP000193247">
    <property type="component" value="Unassembled WGS sequence"/>
</dbReference>
<dbReference type="AlphaFoldDB" id="A0A1X2LGB4"/>
<feature type="non-terminal residue" evidence="3">
    <location>
        <position position="1"/>
    </location>
</feature>
<dbReference type="InterPro" id="IPR000873">
    <property type="entry name" value="AMP-dep_synth/lig_dom"/>
</dbReference>
<dbReference type="Gene3D" id="3.30.559.30">
    <property type="entry name" value="Nonribosomal peptide synthetase, condensation domain"/>
    <property type="match status" value="1"/>
</dbReference>
<dbReference type="STRING" id="1430326.B8W66_23740"/>
<evidence type="ECO:0000259" key="2">
    <source>
        <dbReference type="Pfam" id="PF00668"/>
    </source>
</evidence>
<dbReference type="GO" id="GO:0044550">
    <property type="term" value="P:secondary metabolite biosynthetic process"/>
    <property type="evidence" value="ECO:0007669"/>
    <property type="project" value="TreeGrafter"/>
</dbReference>
<dbReference type="RefSeq" id="WP_133056492.1">
    <property type="nucleotide sequence ID" value="NZ_NCXP01000113.1"/>
</dbReference>
<dbReference type="PANTHER" id="PTHR45527:SF1">
    <property type="entry name" value="FATTY ACID SYNTHASE"/>
    <property type="match status" value="1"/>
</dbReference>
<dbReference type="GO" id="GO:0008610">
    <property type="term" value="P:lipid biosynthetic process"/>
    <property type="evidence" value="ECO:0007669"/>
    <property type="project" value="UniProtKB-ARBA"/>
</dbReference>
<reference evidence="3 4" key="1">
    <citation type="submission" date="2017-04" db="EMBL/GenBank/DDBJ databases">
        <title>The new phylogeny of genus Mycobacterium.</title>
        <authorList>
            <person name="Tortoli E."/>
            <person name="Trovato A."/>
            <person name="Cirillo D.M."/>
        </authorList>
    </citation>
    <scope>NUCLEOTIDE SEQUENCE [LARGE SCALE GENOMIC DNA]</scope>
    <source>
        <strain evidence="3 4">TBL 1200985</strain>
    </source>
</reference>
<dbReference type="Gene3D" id="3.40.50.12780">
    <property type="entry name" value="N-terminal domain of ligase-like"/>
    <property type="match status" value="1"/>
</dbReference>
<comment type="caution">
    <text evidence="3">The sequence shown here is derived from an EMBL/GenBank/DDBJ whole genome shotgun (WGS) entry which is preliminary data.</text>
</comment>
<dbReference type="GO" id="GO:0005737">
    <property type="term" value="C:cytoplasm"/>
    <property type="evidence" value="ECO:0007669"/>
    <property type="project" value="TreeGrafter"/>
</dbReference>
<feature type="non-terminal residue" evidence="3">
    <location>
        <position position="198"/>
    </location>
</feature>
<gene>
    <name evidence="3" type="ORF">B8W66_23740</name>
</gene>
<feature type="domain" description="AMP-dependent synthetase/ligase" evidence="1">
    <location>
        <begin position="156"/>
        <end position="197"/>
    </location>
</feature>
<organism evidence="3 4">
    <name type="scientific">Mycobacterium decipiens</name>
    <dbReference type="NCBI Taxonomy" id="1430326"/>
    <lineage>
        <taxon>Bacteria</taxon>
        <taxon>Bacillati</taxon>
        <taxon>Actinomycetota</taxon>
        <taxon>Actinomycetes</taxon>
        <taxon>Mycobacteriales</taxon>
        <taxon>Mycobacteriaceae</taxon>
        <taxon>Mycobacterium</taxon>
    </lineage>
</organism>
<dbReference type="Pfam" id="PF00501">
    <property type="entry name" value="AMP-binding"/>
    <property type="match status" value="1"/>
</dbReference>
<dbReference type="GO" id="GO:0003824">
    <property type="term" value="F:catalytic activity"/>
    <property type="evidence" value="ECO:0007669"/>
    <property type="project" value="InterPro"/>
</dbReference>